<gene>
    <name evidence="3" type="ORF">JOF33_002426</name>
</gene>
<name>A0ABS4UAY7_9CORY</name>
<dbReference type="InterPro" id="IPR003593">
    <property type="entry name" value="AAA+_ATPase"/>
</dbReference>
<dbReference type="InterPro" id="IPR025723">
    <property type="entry name" value="ArsA/GET3_ATPase-like"/>
</dbReference>
<protein>
    <submittedName>
        <fullName evidence="3">Anion-transporting ArsA/GET3 family ATPase</fullName>
    </submittedName>
</protein>
<feature type="region of interest" description="Disordered" evidence="1">
    <location>
        <begin position="1"/>
        <end position="42"/>
    </location>
</feature>
<feature type="domain" description="AAA+ ATPase" evidence="2">
    <location>
        <begin position="40"/>
        <end position="253"/>
    </location>
</feature>
<comment type="caution">
    <text evidence="3">The sequence shown here is derived from an EMBL/GenBank/DDBJ whole genome shotgun (WGS) entry which is preliminary data.</text>
</comment>
<evidence type="ECO:0000313" key="4">
    <source>
        <dbReference type="Proteomes" id="UP001519305"/>
    </source>
</evidence>
<feature type="compositionally biased region" description="Basic and acidic residues" evidence="1">
    <location>
        <begin position="11"/>
        <end position="34"/>
    </location>
</feature>
<feature type="compositionally biased region" description="Polar residues" evidence="1">
    <location>
        <begin position="1"/>
        <end position="10"/>
    </location>
</feature>
<reference evidence="3 4" key="1">
    <citation type="submission" date="2021-03" db="EMBL/GenBank/DDBJ databases">
        <title>Sequencing the genomes of 1000 actinobacteria strains.</title>
        <authorList>
            <person name="Klenk H.-P."/>
        </authorList>
    </citation>
    <scope>NUCLEOTIDE SEQUENCE [LARGE SCALE GENOMIC DNA]</scope>
    <source>
        <strain evidence="3 4">DSM 44506</strain>
    </source>
</reference>
<dbReference type="Gene3D" id="3.40.50.300">
    <property type="entry name" value="P-loop containing nucleotide triphosphate hydrolases"/>
    <property type="match status" value="1"/>
</dbReference>
<sequence>MPDTTNNAHDNTARGADEAMGRGRDQDRDRDRHARAGNGDPRVIVMVGSGGVGKTTSAAALALGLADTGLRTVVLTIDPAKRLAQALGLDELGDTPQPVAGHDHLHALMLDQNARFGALLAEAGAPELADNRVTATVARSFGGLQEYLAMDLLAKLHDSGEWDAIVVDTPPALSALDFLDSADRVRRLVRHPLMRLLTSSSSLVGTGVMLLGQIVGSETLAQAAAFARGLRPVADSMLVRSRAMRDRLGDAGEFLLVTAPTAEALREARSFADSLGGQGLPVTGVVVNRTHQVPEALRGRELNWGDAAGGVVEAGAGAGAGTEAGPGGAAEAEAPTPGAMAAMRRIHESRVELAAAEEKQINRFVRRFPDAPLTHVPSMSGGVTSIDDLRTLAKRILPALD</sequence>
<evidence type="ECO:0000313" key="3">
    <source>
        <dbReference type="EMBL" id="MBP2333727.1"/>
    </source>
</evidence>
<dbReference type="PANTHER" id="PTHR10803">
    <property type="entry name" value="ARSENICAL PUMP-DRIVING ATPASE ARSENITE-TRANSLOCATING ATPASE"/>
    <property type="match status" value="1"/>
</dbReference>
<dbReference type="Pfam" id="PF02374">
    <property type="entry name" value="ArsA_ATPase"/>
    <property type="match status" value="1"/>
</dbReference>
<evidence type="ECO:0000259" key="2">
    <source>
        <dbReference type="SMART" id="SM00382"/>
    </source>
</evidence>
<dbReference type="SUPFAM" id="SSF52540">
    <property type="entry name" value="P-loop containing nucleoside triphosphate hydrolases"/>
    <property type="match status" value="1"/>
</dbReference>
<evidence type="ECO:0000256" key="1">
    <source>
        <dbReference type="SAM" id="MobiDB-lite"/>
    </source>
</evidence>
<proteinExistence type="predicted"/>
<dbReference type="PANTHER" id="PTHR10803:SF26">
    <property type="entry name" value="ANION TRANSPORTER ATPASE-RELATED"/>
    <property type="match status" value="1"/>
</dbReference>
<keyword evidence="4" id="KW-1185">Reference proteome</keyword>
<accession>A0ABS4UAY7</accession>
<dbReference type="Proteomes" id="UP001519305">
    <property type="component" value="Unassembled WGS sequence"/>
</dbReference>
<dbReference type="RefSeq" id="WP_209654335.1">
    <property type="nucleotide sequence ID" value="NZ_CP047357.1"/>
</dbReference>
<dbReference type="EMBL" id="JAGINY010000001">
    <property type="protein sequence ID" value="MBP2333727.1"/>
    <property type="molecule type" value="Genomic_DNA"/>
</dbReference>
<dbReference type="SMART" id="SM00382">
    <property type="entry name" value="AAA"/>
    <property type="match status" value="1"/>
</dbReference>
<organism evidence="3 4">
    <name type="scientific">Corynebacterium freneyi</name>
    <dbReference type="NCBI Taxonomy" id="134034"/>
    <lineage>
        <taxon>Bacteria</taxon>
        <taxon>Bacillati</taxon>
        <taxon>Actinomycetota</taxon>
        <taxon>Actinomycetes</taxon>
        <taxon>Mycobacteriales</taxon>
        <taxon>Corynebacteriaceae</taxon>
        <taxon>Corynebacterium</taxon>
    </lineage>
</organism>
<dbReference type="InterPro" id="IPR027417">
    <property type="entry name" value="P-loop_NTPase"/>
</dbReference>
<dbReference type="InterPro" id="IPR016300">
    <property type="entry name" value="ATPase_ArsA/GET3"/>
</dbReference>